<feature type="region of interest" description="Disordered" evidence="1">
    <location>
        <begin position="508"/>
        <end position="533"/>
    </location>
</feature>
<feature type="region of interest" description="Disordered" evidence="1">
    <location>
        <begin position="229"/>
        <end position="271"/>
    </location>
</feature>
<evidence type="ECO:0000313" key="3">
    <source>
        <dbReference type="EMBL" id="KAA8900541.1"/>
    </source>
</evidence>
<evidence type="ECO:0000256" key="1">
    <source>
        <dbReference type="SAM" id="MobiDB-lite"/>
    </source>
</evidence>
<dbReference type="EMBL" id="SWFT01000109">
    <property type="protein sequence ID" value="KAA8900541.1"/>
    <property type="molecule type" value="Genomic_DNA"/>
</dbReference>
<evidence type="ECO:0000259" key="2">
    <source>
        <dbReference type="SMART" id="SM00164"/>
    </source>
</evidence>
<dbReference type="RefSeq" id="XP_034011460.1">
    <property type="nucleotide sequence ID" value="XM_034156539.1"/>
</dbReference>
<evidence type="ECO:0000313" key="4">
    <source>
        <dbReference type="Proteomes" id="UP000449547"/>
    </source>
</evidence>
<dbReference type="OrthoDB" id="27140at2759"/>
<keyword evidence="4" id="KW-1185">Reference proteome</keyword>
<dbReference type="InterPro" id="IPR035969">
    <property type="entry name" value="Rab-GAP_TBC_sf"/>
</dbReference>
<organism evidence="3 4">
    <name type="scientific">Diutina rugosa</name>
    <name type="common">Yeast</name>
    <name type="synonym">Candida rugosa</name>
    <dbReference type="NCBI Taxonomy" id="5481"/>
    <lineage>
        <taxon>Eukaryota</taxon>
        <taxon>Fungi</taxon>
        <taxon>Dikarya</taxon>
        <taxon>Ascomycota</taxon>
        <taxon>Saccharomycotina</taxon>
        <taxon>Pichiomycetes</taxon>
        <taxon>Debaryomycetaceae</taxon>
        <taxon>Diutina</taxon>
    </lineage>
</organism>
<dbReference type="GeneID" id="54782394"/>
<name>A0A642UK74_DIURU</name>
<accession>A0A642UK74</accession>
<dbReference type="AlphaFoldDB" id="A0A642UK74"/>
<sequence>MAPVTAVEKPVFNYDLDVFNQIKYYLEEKNHHGLALIARQKGVPPFLRFKVWPLLLKTHPFVLSPFIQPDCHQDDDDGAFDVDEVERSIGHDLRRYVQRLHYSCKPSTTIDPRAHQIIHILHQAVLKFAKKWSRIIKYDSSLTWIALNLAEWLPPVENTPWVLCGRDHKTPNDQVVTNVIDDYSNYIDHIPGLAEFMNDLVEDTTLNTLNFSEVYERLVLVLLHCPEQTRSSTSSGSSSSSSSSSSDRGAGAPSRPEPADDDLEPRSRSVLPLNGGTIEDRVAYFIYCFRKLLPELANYFSDEQILTRFGSQDDEWLIWWLKYAGSKVWSKFDRGRIWDLLLGWRLVNPKRTMQYYFEKLNISRAMLAKLGPDLFWSVRNDDDDGGDDDSDGYTADNLSSTTTTTTGSLNPRAKNSSFRDLVTELNNKLTMDELYSSSPGSASAAGEKKLTIPFSTLDPQFELIFISLALLKSKENILVELDQHEIRQFLSRLPPKAYKFKVKEEVVTTSTEPSPGSSPPSISSEGASHSSSSEPMIIRNDFLITDYKVDFMDNIINEAGDLWRQWMWREMVDDR</sequence>
<proteinExistence type="predicted"/>
<dbReference type="Proteomes" id="UP000449547">
    <property type="component" value="Unassembled WGS sequence"/>
</dbReference>
<dbReference type="VEuPathDB" id="FungiDB:DIURU_003743"/>
<protein>
    <recommendedName>
        <fullName evidence="2">Rab-GAP TBC domain-containing protein</fullName>
    </recommendedName>
</protein>
<dbReference type="InterPro" id="IPR000195">
    <property type="entry name" value="Rab-GAP-TBC_dom"/>
</dbReference>
<comment type="caution">
    <text evidence="3">The sequence shown here is derived from an EMBL/GenBank/DDBJ whole genome shotgun (WGS) entry which is preliminary data.</text>
</comment>
<feature type="domain" description="Rab-GAP TBC" evidence="2">
    <location>
        <begin position="39"/>
        <end position="371"/>
    </location>
</feature>
<dbReference type="Gene3D" id="1.10.472.80">
    <property type="entry name" value="Ypt/Rab-GAP domain of gyp1p, domain 3"/>
    <property type="match status" value="1"/>
</dbReference>
<gene>
    <name evidence="3" type="ORF">DIURU_003743</name>
</gene>
<reference evidence="3 4" key="1">
    <citation type="submission" date="2019-07" db="EMBL/GenBank/DDBJ databases">
        <title>Genome assembly of two rare yeast pathogens: Diutina rugosa and Trichomonascus ciferrii.</title>
        <authorList>
            <person name="Mixao V."/>
            <person name="Saus E."/>
            <person name="Hansen A."/>
            <person name="Lass-Flor C."/>
            <person name="Gabaldon T."/>
        </authorList>
    </citation>
    <scope>NUCLEOTIDE SEQUENCE [LARGE SCALE GENOMIC DNA]</scope>
    <source>
        <strain evidence="3 4">CBS 613</strain>
    </source>
</reference>
<dbReference type="OMA" id="LRFKVWP"/>
<feature type="region of interest" description="Disordered" evidence="1">
    <location>
        <begin position="386"/>
        <end position="414"/>
    </location>
</feature>
<feature type="compositionally biased region" description="Low complexity" evidence="1">
    <location>
        <begin position="231"/>
        <end position="246"/>
    </location>
</feature>
<dbReference type="SUPFAM" id="SSF47923">
    <property type="entry name" value="Ypt/Rab-GAP domain of gyp1p"/>
    <property type="match status" value="1"/>
</dbReference>
<dbReference type="SMART" id="SM00164">
    <property type="entry name" value="TBC"/>
    <property type="match status" value="1"/>
</dbReference>